<evidence type="ECO:0000256" key="2">
    <source>
        <dbReference type="ARBA" id="ARBA00022475"/>
    </source>
</evidence>
<keyword evidence="3 6" id="KW-0812">Transmembrane</keyword>
<organism evidence="8 9">
    <name type="scientific">Helicobacter ibis</name>
    <dbReference type="NCBI Taxonomy" id="2962633"/>
    <lineage>
        <taxon>Bacteria</taxon>
        <taxon>Pseudomonadati</taxon>
        <taxon>Campylobacterota</taxon>
        <taxon>Epsilonproteobacteria</taxon>
        <taxon>Campylobacterales</taxon>
        <taxon>Helicobacteraceae</taxon>
        <taxon>Helicobacter</taxon>
    </lineage>
</organism>
<sequence length="469" mass="53705">MKLDKLNNKTIIIGVIFFLWILEIFGTSGALGGFGEGYSKLHYFLFGYLGYVWLLALGFCVYRAKNIPSISELSKLKFTTQMLEKALSIVILVLAILSLQSLFIEDSGIFGIAFNSVLQPIIGRIGVFFVIIFMFVFGYVLWSGKGAIEIFNNFKNDIKKDLQNIKKTNSKSKEFKPKTQSIEEIFLRIKAFFTPAVKENKDTKEIQEEAPRTLTLEELIEYDKENHVLSSNKQVKFDFSDESAKISEVEQEQEIIKEDDKEEIPTSVDIKDDISSKIRVIPIQEAKKQGYDTWQFQLDSMATLEKFKNLERYLQSKNIEEETSPIKLIKVDKQENYASEIVDIPDEVSMQYAQASSTIKEEKPKQVIKSYPQKLYAAIPFSSYYEKKQEPKDCLVACDDEVNEILNAVADDLQKAHNLTEEVKISEDDYIENDMLEIQSALNNELQEASNIIESANNNEGYVENEIVE</sequence>
<keyword evidence="2" id="KW-1003">Cell membrane</keyword>
<evidence type="ECO:0000256" key="6">
    <source>
        <dbReference type="SAM" id="Phobius"/>
    </source>
</evidence>
<reference evidence="8 9" key="1">
    <citation type="submission" date="2023-01" db="EMBL/GenBank/DDBJ databases">
        <title>Description of Helicobacter ibis sp. nov. isolated from faecal droppings of black-faced ibis (Theristicus melanopis).</title>
        <authorList>
            <person name="Lopez-Cantillo M."/>
            <person name="Vidal-Veuthey B."/>
            <person name="Mella A."/>
            <person name="De La Haba R."/>
            <person name="Collado L."/>
        </authorList>
    </citation>
    <scope>NUCLEOTIDE SEQUENCE [LARGE SCALE GENOMIC DNA]</scope>
    <source>
        <strain evidence="8 9">A82</strain>
    </source>
</reference>
<comment type="subcellular location">
    <subcellularLocation>
        <location evidence="1">Cell membrane</location>
        <topology evidence="1">Multi-pass membrane protein</topology>
    </subcellularLocation>
</comment>
<feature type="transmembrane region" description="Helical" evidence="6">
    <location>
        <begin position="121"/>
        <end position="142"/>
    </location>
</feature>
<evidence type="ECO:0000256" key="5">
    <source>
        <dbReference type="ARBA" id="ARBA00023136"/>
    </source>
</evidence>
<accession>A0ABT4VF82</accession>
<dbReference type="EMBL" id="JAQHXR010000004">
    <property type="protein sequence ID" value="MDA3969364.1"/>
    <property type="molecule type" value="Genomic_DNA"/>
</dbReference>
<proteinExistence type="predicted"/>
<gene>
    <name evidence="8" type="ORF">PF021_06725</name>
</gene>
<dbReference type="Proteomes" id="UP001210261">
    <property type="component" value="Unassembled WGS sequence"/>
</dbReference>
<comment type="caution">
    <text evidence="8">The sequence shown here is derived from an EMBL/GenBank/DDBJ whole genome shotgun (WGS) entry which is preliminary data.</text>
</comment>
<protein>
    <submittedName>
        <fullName evidence="8">DNA translocase FtsK 4TM domain-containing protein</fullName>
    </submittedName>
</protein>
<dbReference type="RefSeq" id="WP_271021714.1">
    <property type="nucleotide sequence ID" value="NZ_JAQHXR010000004.1"/>
</dbReference>
<evidence type="ECO:0000256" key="4">
    <source>
        <dbReference type="ARBA" id="ARBA00022989"/>
    </source>
</evidence>
<dbReference type="InterPro" id="IPR025199">
    <property type="entry name" value="FtsK_4TM"/>
</dbReference>
<keyword evidence="4 6" id="KW-1133">Transmembrane helix</keyword>
<evidence type="ECO:0000256" key="3">
    <source>
        <dbReference type="ARBA" id="ARBA00022692"/>
    </source>
</evidence>
<evidence type="ECO:0000256" key="1">
    <source>
        <dbReference type="ARBA" id="ARBA00004651"/>
    </source>
</evidence>
<feature type="domain" description="DNA translocase FtsK 4TM region" evidence="7">
    <location>
        <begin position="31"/>
        <end position="153"/>
    </location>
</feature>
<dbReference type="Pfam" id="PF13491">
    <property type="entry name" value="FtsK_4TM"/>
    <property type="match status" value="1"/>
</dbReference>
<evidence type="ECO:0000313" key="8">
    <source>
        <dbReference type="EMBL" id="MDA3969364.1"/>
    </source>
</evidence>
<feature type="non-terminal residue" evidence="8">
    <location>
        <position position="469"/>
    </location>
</feature>
<feature type="transmembrane region" description="Helical" evidence="6">
    <location>
        <begin position="12"/>
        <end position="35"/>
    </location>
</feature>
<feature type="transmembrane region" description="Helical" evidence="6">
    <location>
        <begin position="41"/>
        <end position="62"/>
    </location>
</feature>
<name>A0ABT4VF82_9HELI</name>
<keyword evidence="5 6" id="KW-0472">Membrane</keyword>
<evidence type="ECO:0000259" key="7">
    <source>
        <dbReference type="Pfam" id="PF13491"/>
    </source>
</evidence>
<feature type="transmembrane region" description="Helical" evidence="6">
    <location>
        <begin position="83"/>
        <end position="101"/>
    </location>
</feature>
<evidence type="ECO:0000313" key="9">
    <source>
        <dbReference type="Proteomes" id="UP001210261"/>
    </source>
</evidence>
<keyword evidence="9" id="KW-1185">Reference proteome</keyword>